<name>A0A2N1N1F5_9GLOM</name>
<dbReference type="AlphaFoldDB" id="A0A2N1N1F5"/>
<dbReference type="Proteomes" id="UP000233469">
    <property type="component" value="Unassembled WGS sequence"/>
</dbReference>
<evidence type="ECO:0000313" key="2">
    <source>
        <dbReference type="Proteomes" id="UP000233469"/>
    </source>
</evidence>
<evidence type="ECO:0000313" key="1">
    <source>
        <dbReference type="EMBL" id="PKK67722.1"/>
    </source>
</evidence>
<protein>
    <submittedName>
        <fullName evidence="1">Uncharacterized protein</fullName>
    </submittedName>
</protein>
<accession>A0A2N1N1F5</accession>
<sequence>MRMSLHFGSIEIIEANVEKVIINKADEREKKWWIDGNYKIIDENRICSILLDSLLSLWRISRGFSKQSDASYTPKQLPKPAANSCDAQGNPWPTVIVEIANTQSLPSIIRKTTQFWLAPNRVEDVIILKLWNWNSRRDQNGIPLRCLTVQYYFLMSFHLFHSPNNYPVYFDSAINSVIEEALKMHVEITYQFKQ</sequence>
<comment type="caution">
    <text evidence="1">The sequence shown here is derived from an EMBL/GenBank/DDBJ whole genome shotgun (WGS) entry which is preliminary data.</text>
</comment>
<organism evidence="1 2">
    <name type="scientific">Rhizophagus irregularis</name>
    <dbReference type="NCBI Taxonomy" id="588596"/>
    <lineage>
        <taxon>Eukaryota</taxon>
        <taxon>Fungi</taxon>
        <taxon>Fungi incertae sedis</taxon>
        <taxon>Mucoromycota</taxon>
        <taxon>Glomeromycotina</taxon>
        <taxon>Glomeromycetes</taxon>
        <taxon>Glomerales</taxon>
        <taxon>Glomeraceae</taxon>
        <taxon>Rhizophagus</taxon>
    </lineage>
</organism>
<gene>
    <name evidence="1" type="ORF">RhiirC2_713899</name>
</gene>
<proteinExistence type="predicted"/>
<reference evidence="1 2" key="2">
    <citation type="submission" date="2017-10" db="EMBL/GenBank/DDBJ databases">
        <title>Extensive intraspecific genome diversity in a model arbuscular mycorrhizal fungus.</title>
        <authorList>
            <person name="Chen E.C.H."/>
            <person name="Morin E."/>
            <person name="Baudet D."/>
            <person name="Noel J."/>
            <person name="Ndikumana S."/>
            <person name="Charron P."/>
            <person name="St-Onge C."/>
            <person name="Giorgi J."/>
            <person name="Grigoriev I.V."/>
            <person name="Roux C."/>
            <person name="Martin F.M."/>
            <person name="Corradi N."/>
        </authorList>
    </citation>
    <scope>NUCLEOTIDE SEQUENCE [LARGE SCALE GENOMIC DNA]</scope>
    <source>
        <strain evidence="1 2">C2</strain>
    </source>
</reference>
<dbReference type="VEuPathDB" id="FungiDB:RhiirA1_255307"/>
<dbReference type="VEuPathDB" id="FungiDB:FUN_007919"/>
<reference evidence="1 2" key="1">
    <citation type="submission" date="2016-04" db="EMBL/GenBank/DDBJ databases">
        <title>Genome analyses suggest a sexual origin of heterokaryosis in a supposedly ancient asexual fungus.</title>
        <authorList>
            <person name="Ropars J."/>
            <person name="Sedzielewska K."/>
            <person name="Noel J."/>
            <person name="Charron P."/>
            <person name="Farinelli L."/>
            <person name="Marton T."/>
            <person name="Kruger M."/>
            <person name="Pelin A."/>
            <person name="Brachmann A."/>
            <person name="Corradi N."/>
        </authorList>
    </citation>
    <scope>NUCLEOTIDE SEQUENCE [LARGE SCALE GENOMIC DNA]</scope>
    <source>
        <strain evidence="1 2">C2</strain>
    </source>
</reference>
<dbReference type="EMBL" id="LLXL01000924">
    <property type="protein sequence ID" value="PKK67722.1"/>
    <property type="molecule type" value="Genomic_DNA"/>
</dbReference>